<evidence type="ECO:0000313" key="2">
    <source>
        <dbReference type="Proteomes" id="UP000003639"/>
    </source>
</evidence>
<dbReference type="EMBL" id="AAXG02000004">
    <property type="protein sequence ID" value="EDN01745.1"/>
    <property type="molecule type" value="Genomic_DNA"/>
</dbReference>
<keyword evidence="2" id="KW-1185">Reference proteome</keyword>
<protein>
    <submittedName>
        <fullName evidence="1">Uncharacterized protein</fullName>
    </submittedName>
</protein>
<sequence>MEMWKTQMWTTLPFSRRCGNREKFSTPPVDGQPIPALRLPPFFHIHIPYYGYYESI</sequence>
<reference evidence="1 2" key="2">
    <citation type="submission" date="2007-06" db="EMBL/GenBank/DDBJ databases">
        <title>Draft genome sequence of Pseudoflavonifractor capillosus ATCC 29799.</title>
        <authorList>
            <person name="Sudarsanam P."/>
            <person name="Ley R."/>
            <person name="Guruge J."/>
            <person name="Turnbaugh P.J."/>
            <person name="Mahowald M."/>
            <person name="Liep D."/>
            <person name="Gordon J."/>
        </authorList>
    </citation>
    <scope>NUCLEOTIDE SEQUENCE [LARGE SCALE GENOMIC DNA]</scope>
    <source>
        <strain evidence="1 2">ATCC 29799</strain>
    </source>
</reference>
<organism evidence="1 2">
    <name type="scientific">Pseudoflavonifractor capillosus ATCC 29799</name>
    <dbReference type="NCBI Taxonomy" id="411467"/>
    <lineage>
        <taxon>Bacteria</taxon>
        <taxon>Bacillati</taxon>
        <taxon>Bacillota</taxon>
        <taxon>Clostridia</taxon>
        <taxon>Eubacteriales</taxon>
        <taxon>Oscillospiraceae</taxon>
        <taxon>Pseudoflavonifractor</taxon>
    </lineage>
</organism>
<name>A6NQE0_9FIRM</name>
<gene>
    <name evidence="1" type="ORF">BACCAP_00410</name>
</gene>
<comment type="caution">
    <text evidence="1">The sequence shown here is derived from an EMBL/GenBank/DDBJ whole genome shotgun (WGS) entry which is preliminary data.</text>
</comment>
<dbReference type="Proteomes" id="UP000003639">
    <property type="component" value="Unassembled WGS sequence"/>
</dbReference>
<proteinExistence type="predicted"/>
<accession>A6NQE0</accession>
<evidence type="ECO:0000313" key="1">
    <source>
        <dbReference type="EMBL" id="EDN01745.1"/>
    </source>
</evidence>
<reference evidence="1 2" key="1">
    <citation type="submission" date="2007-04" db="EMBL/GenBank/DDBJ databases">
        <authorList>
            <person name="Fulton L."/>
            <person name="Clifton S."/>
            <person name="Fulton B."/>
            <person name="Xu J."/>
            <person name="Minx P."/>
            <person name="Pepin K.H."/>
            <person name="Johnson M."/>
            <person name="Thiruvilangam P."/>
            <person name="Bhonagiri V."/>
            <person name="Nash W.E."/>
            <person name="Mardis E.R."/>
            <person name="Wilson R.K."/>
        </authorList>
    </citation>
    <scope>NUCLEOTIDE SEQUENCE [LARGE SCALE GENOMIC DNA]</scope>
    <source>
        <strain evidence="1 2">ATCC 29799</strain>
    </source>
</reference>
<dbReference type="AlphaFoldDB" id="A6NQE0"/>
<dbReference type="STRING" id="411467.BACCAP_00410"/>